<feature type="compositionally biased region" description="Basic and acidic residues" evidence="2">
    <location>
        <begin position="724"/>
        <end position="734"/>
    </location>
</feature>
<feature type="domain" description="DH" evidence="4">
    <location>
        <begin position="302"/>
        <end position="490"/>
    </location>
</feature>
<dbReference type="InterPro" id="IPR000219">
    <property type="entry name" value="DH_dom"/>
</dbReference>
<dbReference type="InterPro" id="IPR001849">
    <property type="entry name" value="PH_domain"/>
</dbReference>
<protein>
    <submittedName>
        <fullName evidence="6">DH domain-containing protein</fullName>
    </submittedName>
</protein>
<keyword evidence="1" id="KW-0175">Coiled coil</keyword>
<accession>A0A0K0FIV3</accession>
<proteinExistence type="predicted"/>
<dbReference type="InterPro" id="IPR011993">
    <property type="entry name" value="PH-like_dom_sf"/>
</dbReference>
<sequence length="978" mass="112266">MKEQFVNTSDNGDGSLTDYDNGDSDVDSTLMTSSNISNSDLQLSSMSNISNNSSNSQKISSLYYLNCYKNSSKPYRILTPQESQETIAIMTSQKKGLIKESGRRSKSKPNNDRRNQLKEGSGKFNKKEVLLSRSITYHNSFNLSSSITNLINIKKGLKRFDFSSIHSSSLLSNLLNGTYFGQMPGKECNIKLLLPTTNAIRRPSLTVDDDIYSNPSSGNRNSTISSTTSDDTENGNRHSVLTTTSGYLSDRSQVPSTSKELPSFVVDSSITHFLKSRPIFKIENSISYLKRQEILKSNNVLKKYRVVIELLDTEISYLNDLEDILQGYATFLSNHEEEIEISAETTFTIFHTLERVSEFSKKLFHDLDASNMDIIKISKIFINLSGSFQCYSDYCSQYQKTLSLLEKLKENRTFMNGLKFCQNMLKHSLPLDAYLLKPVQRILKYHLFIESLLKCSNDEEMVDEGNMKERQYIVEALNVMNEETRKINEAQKKAEYEERLRELHTMFVNCSLEEGLDFTHCGNLLLDGSFKILNSKQKRTLFLFERMLLITKERNECFVCKDCIVTADLMLNELIVDHPLAFQVSSFQNPKDNFVFISESKEIKSEWMKKIKETIFNHYAKNIPQRSKDLLMNMTSNIMDKYSDDMIDQSLPTNHHISRKSITSILQNKNTKNKDKRRKSVGVIGEDNTKINLENTIPHQQLNNVINLDKSSSQISTSTRSRGKSKDNNDIVLRRDPEKVKRIYINRSQMIERLMHPKRALSNSGLRRSQHSGSSIQFMDDDDNNEPVWRYNTSPQQTSTNDVWEKVNPNDSSIINDDFFDDFSSDDSPTTIENSHFSNHILFDKMLEEEYIKNKGNYLNPHDSGIFFENTSLESISLSSPSSGSNRHRITSQVAEQVRRVKESRNYEKLVNETYNNKNHKTTEMISTLSGKDNEKYFIVKSSNSTTKNSDANDFKFIYTHIPLFLASSTKQATTIRR</sequence>
<dbReference type="PROSITE" id="PS50010">
    <property type="entry name" value="DH_2"/>
    <property type="match status" value="1"/>
</dbReference>
<evidence type="ECO:0000259" key="4">
    <source>
        <dbReference type="PROSITE" id="PS50010"/>
    </source>
</evidence>
<dbReference type="GO" id="GO:0031267">
    <property type="term" value="F:small GTPase binding"/>
    <property type="evidence" value="ECO:0007669"/>
    <property type="project" value="TreeGrafter"/>
</dbReference>
<organism evidence="5 6">
    <name type="scientific">Strongyloides venezuelensis</name>
    <name type="common">Threadworm</name>
    <dbReference type="NCBI Taxonomy" id="75913"/>
    <lineage>
        <taxon>Eukaryota</taxon>
        <taxon>Metazoa</taxon>
        <taxon>Ecdysozoa</taxon>
        <taxon>Nematoda</taxon>
        <taxon>Chromadorea</taxon>
        <taxon>Rhabditida</taxon>
        <taxon>Tylenchina</taxon>
        <taxon>Panagrolaimomorpha</taxon>
        <taxon>Strongyloidoidea</taxon>
        <taxon>Strongyloididae</taxon>
        <taxon>Strongyloides</taxon>
    </lineage>
</organism>
<dbReference type="SMART" id="SM00325">
    <property type="entry name" value="RhoGEF"/>
    <property type="match status" value="1"/>
</dbReference>
<evidence type="ECO:0000313" key="5">
    <source>
        <dbReference type="Proteomes" id="UP000035680"/>
    </source>
</evidence>
<feature type="region of interest" description="Disordered" evidence="2">
    <location>
        <begin position="1"/>
        <end position="33"/>
    </location>
</feature>
<feature type="compositionally biased region" description="Basic and acidic residues" evidence="2">
    <location>
        <begin position="97"/>
        <end position="123"/>
    </location>
</feature>
<dbReference type="SUPFAM" id="SSF50729">
    <property type="entry name" value="PH domain-like"/>
    <property type="match status" value="1"/>
</dbReference>
<feature type="domain" description="PH" evidence="3">
    <location>
        <begin position="517"/>
        <end position="616"/>
    </location>
</feature>
<evidence type="ECO:0000256" key="1">
    <source>
        <dbReference type="SAM" id="Coils"/>
    </source>
</evidence>
<keyword evidence="5" id="KW-1185">Reference proteome</keyword>
<dbReference type="Gene3D" id="1.20.900.10">
    <property type="entry name" value="Dbl homology (DH) domain"/>
    <property type="match status" value="1"/>
</dbReference>
<dbReference type="WBParaSite" id="SVE_0882400.1">
    <property type="protein sequence ID" value="SVE_0882400.1"/>
    <property type="gene ID" value="SVE_0882400"/>
</dbReference>
<dbReference type="PROSITE" id="PS50003">
    <property type="entry name" value="PH_DOMAIN"/>
    <property type="match status" value="1"/>
</dbReference>
<dbReference type="STRING" id="75913.A0A0K0FIV3"/>
<dbReference type="SUPFAM" id="SSF48065">
    <property type="entry name" value="DBL homology domain (DH-domain)"/>
    <property type="match status" value="1"/>
</dbReference>
<feature type="region of interest" description="Disordered" evidence="2">
    <location>
        <begin position="757"/>
        <end position="786"/>
    </location>
</feature>
<dbReference type="PANTHER" id="PTHR45924:SF2">
    <property type="entry name" value="FI17866P1"/>
    <property type="match status" value="1"/>
</dbReference>
<dbReference type="AlphaFoldDB" id="A0A0K0FIV3"/>
<dbReference type="Pfam" id="PF00621">
    <property type="entry name" value="RhoGEF"/>
    <property type="match status" value="1"/>
</dbReference>
<dbReference type="GO" id="GO:0005085">
    <property type="term" value="F:guanyl-nucleotide exchange factor activity"/>
    <property type="evidence" value="ECO:0007669"/>
    <property type="project" value="InterPro"/>
</dbReference>
<name>A0A0K0FIV3_STRVS</name>
<feature type="compositionally biased region" description="Polar residues" evidence="2">
    <location>
        <begin position="761"/>
        <end position="777"/>
    </location>
</feature>
<evidence type="ECO:0000256" key="2">
    <source>
        <dbReference type="SAM" id="MobiDB-lite"/>
    </source>
</evidence>
<feature type="coiled-coil region" evidence="1">
    <location>
        <begin position="473"/>
        <end position="500"/>
    </location>
</feature>
<dbReference type="InterPro" id="IPR035899">
    <property type="entry name" value="DBL_dom_sf"/>
</dbReference>
<feature type="region of interest" description="Disordered" evidence="2">
    <location>
        <begin position="207"/>
        <end position="242"/>
    </location>
</feature>
<feature type="compositionally biased region" description="Low complexity" evidence="2">
    <location>
        <begin position="711"/>
        <end position="720"/>
    </location>
</feature>
<dbReference type="PANTHER" id="PTHR45924">
    <property type="entry name" value="FI17866P1"/>
    <property type="match status" value="1"/>
</dbReference>
<feature type="compositionally biased region" description="Polar residues" evidence="2">
    <location>
        <begin position="1"/>
        <end position="14"/>
    </location>
</feature>
<feature type="region of interest" description="Disordered" evidence="2">
    <location>
        <begin position="704"/>
        <end position="734"/>
    </location>
</feature>
<reference evidence="6" key="2">
    <citation type="submission" date="2015-08" db="UniProtKB">
        <authorList>
            <consortium name="WormBaseParasite"/>
        </authorList>
    </citation>
    <scope>IDENTIFICATION</scope>
</reference>
<dbReference type="Proteomes" id="UP000035680">
    <property type="component" value="Unassembled WGS sequence"/>
</dbReference>
<reference evidence="5" key="1">
    <citation type="submission" date="2014-07" db="EMBL/GenBank/DDBJ databases">
        <authorList>
            <person name="Martin A.A"/>
            <person name="De Silva N."/>
        </authorList>
    </citation>
    <scope>NUCLEOTIDE SEQUENCE</scope>
</reference>
<dbReference type="CDD" id="cd00160">
    <property type="entry name" value="RhoGEF"/>
    <property type="match status" value="1"/>
</dbReference>
<dbReference type="InterPro" id="IPR055251">
    <property type="entry name" value="SOS1_NGEF_PH"/>
</dbReference>
<dbReference type="Gene3D" id="2.30.29.30">
    <property type="entry name" value="Pleckstrin-homology domain (PH domain)/Phosphotyrosine-binding domain (PTB)"/>
    <property type="match status" value="1"/>
</dbReference>
<evidence type="ECO:0000259" key="3">
    <source>
        <dbReference type="PROSITE" id="PS50003"/>
    </source>
</evidence>
<dbReference type="SMART" id="SM00233">
    <property type="entry name" value="PH"/>
    <property type="match status" value="1"/>
</dbReference>
<dbReference type="Pfam" id="PF22697">
    <property type="entry name" value="SOS1_NGEF_PH"/>
    <property type="match status" value="1"/>
</dbReference>
<feature type="region of interest" description="Disordered" evidence="2">
    <location>
        <begin position="92"/>
        <end position="123"/>
    </location>
</feature>
<evidence type="ECO:0000313" key="6">
    <source>
        <dbReference type="WBParaSite" id="SVE_0882400.1"/>
    </source>
</evidence>